<dbReference type="PROSITE" id="PS51371">
    <property type="entry name" value="CBS"/>
    <property type="match status" value="2"/>
</dbReference>
<evidence type="ECO:0000259" key="2">
    <source>
        <dbReference type="PROSITE" id="PS51371"/>
    </source>
</evidence>
<dbReference type="EC" id="1.1.1.205" evidence="3"/>
<dbReference type="PANTHER" id="PTHR43080">
    <property type="entry name" value="CBS DOMAIN-CONTAINING PROTEIN CBSX3, MITOCHONDRIAL"/>
    <property type="match status" value="1"/>
</dbReference>
<comment type="caution">
    <text evidence="3">The sequence shown here is derived from an EMBL/GenBank/DDBJ whole genome shotgun (WGS) entry which is preliminary data.</text>
</comment>
<evidence type="ECO:0000313" key="3">
    <source>
        <dbReference type="EMBL" id="MPN38953.1"/>
    </source>
</evidence>
<dbReference type="AlphaFoldDB" id="A0A645HUA4"/>
<feature type="domain" description="CBS" evidence="2">
    <location>
        <begin position="72"/>
        <end position="127"/>
    </location>
</feature>
<protein>
    <submittedName>
        <fullName evidence="3">Inosine-5'-monophosphate dehydrogenase</fullName>
        <ecNumber evidence="3">1.1.1.205</ecNumber>
    </submittedName>
</protein>
<dbReference type="SMART" id="SM00116">
    <property type="entry name" value="CBS"/>
    <property type="match status" value="2"/>
</dbReference>
<dbReference type="GO" id="GO:0003938">
    <property type="term" value="F:IMP dehydrogenase activity"/>
    <property type="evidence" value="ECO:0007669"/>
    <property type="project" value="UniProtKB-EC"/>
</dbReference>
<name>A0A645HUA4_9ZZZZ</name>
<dbReference type="Gene3D" id="3.10.580.10">
    <property type="entry name" value="CBS-domain"/>
    <property type="match status" value="1"/>
</dbReference>
<evidence type="ECO:0000256" key="1">
    <source>
        <dbReference type="ARBA" id="ARBA00023122"/>
    </source>
</evidence>
<dbReference type="SUPFAM" id="SSF54631">
    <property type="entry name" value="CBS-domain pair"/>
    <property type="match status" value="1"/>
</dbReference>
<dbReference type="InterPro" id="IPR051257">
    <property type="entry name" value="Diverse_CBS-Domain"/>
</dbReference>
<proteinExistence type="predicted"/>
<keyword evidence="3" id="KW-0560">Oxidoreductase</keyword>
<dbReference type="CDD" id="cd02205">
    <property type="entry name" value="CBS_pair_SF"/>
    <property type="match status" value="1"/>
</dbReference>
<sequence>MKIREIMRAPVIAVKPSDTVDKVLEIMNREKIHGTPIVNENNNLLGIIVKADIHRFLMEPGHYKSCPVEWVMTKEVVKAQADEEIIEVAKKLRSKDVIALPIVEGNVLVGLVSIEDIVDYFLESNKQRYPAGS</sequence>
<reference evidence="3" key="1">
    <citation type="submission" date="2019-08" db="EMBL/GenBank/DDBJ databases">
        <authorList>
            <person name="Kucharzyk K."/>
            <person name="Murdoch R.W."/>
            <person name="Higgins S."/>
            <person name="Loffler F."/>
        </authorList>
    </citation>
    <scope>NUCLEOTIDE SEQUENCE</scope>
</reference>
<keyword evidence="1" id="KW-0129">CBS domain</keyword>
<accession>A0A645HUA4</accession>
<organism evidence="3">
    <name type="scientific">bioreactor metagenome</name>
    <dbReference type="NCBI Taxonomy" id="1076179"/>
    <lineage>
        <taxon>unclassified sequences</taxon>
        <taxon>metagenomes</taxon>
        <taxon>ecological metagenomes</taxon>
    </lineage>
</organism>
<feature type="domain" description="CBS" evidence="2">
    <location>
        <begin position="7"/>
        <end position="65"/>
    </location>
</feature>
<dbReference type="EMBL" id="VSSQ01094490">
    <property type="protein sequence ID" value="MPN38953.1"/>
    <property type="molecule type" value="Genomic_DNA"/>
</dbReference>
<dbReference type="PANTHER" id="PTHR43080:SF2">
    <property type="entry name" value="CBS DOMAIN-CONTAINING PROTEIN"/>
    <property type="match status" value="1"/>
</dbReference>
<dbReference type="InterPro" id="IPR000644">
    <property type="entry name" value="CBS_dom"/>
</dbReference>
<dbReference type="InterPro" id="IPR046342">
    <property type="entry name" value="CBS_dom_sf"/>
</dbReference>
<gene>
    <name evidence="3" type="primary">guaB_97</name>
    <name evidence="3" type="ORF">SDC9_186478</name>
</gene>
<dbReference type="Pfam" id="PF00571">
    <property type="entry name" value="CBS"/>
    <property type="match status" value="2"/>
</dbReference>